<reference evidence="3" key="1">
    <citation type="journal article" date="2016" name="Nat. Genet.">
        <title>A high-quality carrot genome assembly provides new insights into carotenoid accumulation and asterid genome evolution.</title>
        <authorList>
            <person name="Iorizzo M."/>
            <person name="Ellison S."/>
            <person name="Senalik D."/>
            <person name="Zeng P."/>
            <person name="Satapoomin P."/>
            <person name="Huang J."/>
            <person name="Bowman M."/>
            <person name="Iovene M."/>
            <person name="Sanseverino W."/>
            <person name="Cavagnaro P."/>
            <person name="Yildiz M."/>
            <person name="Macko-Podgorni A."/>
            <person name="Moranska E."/>
            <person name="Grzebelus E."/>
            <person name="Grzebelus D."/>
            <person name="Ashrafi H."/>
            <person name="Zheng Z."/>
            <person name="Cheng S."/>
            <person name="Spooner D."/>
            <person name="Van Deynze A."/>
            <person name="Simon P."/>
        </authorList>
    </citation>
    <scope>NUCLEOTIDE SEQUENCE</scope>
    <source>
        <tissue evidence="3">Leaf</tissue>
    </source>
</reference>
<dbReference type="Proteomes" id="UP000077755">
    <property type="component" value="Chromosome 1"/>
</dbReference>
<evidence type="ECO:0000259" key="2">
    <source>
        <dbReference type="Pfam" id="PF12776"/>
    </source>
</evidence>
<evidence type="ECO:0000313" key="3">
    <source>
        <dbReference type="EMBL" id="WOG81487.1"/>
    </source>
</evidence>
<feature type="region of interest" description="Disordered" evidence="1">
    <location>
        <begin position="1"/>
        <end position="25"/>
    </location>
</feature>
<reference evidence="3" key="2">
    <citation type="submission" date="2022-03" db="EMBL/GenBank/DDBJ databases">
        <title>Draft title - Genomic analysis of global carrot germplasm unveils the trajectory of domestication and the origin of high carotenoid orange carrot.</title>
        <authorList>
            <person name="Iorizzo M."/>
            <person name="Ellison S."/>
            <person name="Senalik D."/>
            <person name="Macko-Podgorni A."/>
            <person name="Grzebelus D."/>
            <person name="Bostan H."/>
            <person name="Rolling W."/>
            <person name="Curaba J."/>
            <person name="Simon P."/>
        </authorList>
    </citation>
    <scope>NUCLEOTIDE SEQUENCE</scope>
    <source>
        <tissue evidence="3">Leaf</tissue>
    </source>
</reference>
<gene>
    <name evidence="3" type="ORF">DCAR_0100636</name>
</gene>
<name>A0AAF0W115_DAUCS</name>
<dbReference type="Pfam" id="PF12776">
    <property type="entry name" value="Myb_DNA-bind_3"/>
    <property type="match status" value="1"/>
</dbReference>
<accession>A0AAF0W115</accession>
<dbReference type="AlphaFoldDB" id="A0AAF0W115"/>
<keyword evidence="4" id="KW-1185">Reference proteome</keyword>
<sequence>MESNTDTIMDVERGAGRNKRKWSEEEDEKLVESLIELVNNGAYKADNGFKPGYLGFLENSLSVKLPTSGLKGKPHIESRIKTLKKDFNMVYDLRYGSTSGFGWNSENQLVTASRDVWAEYAKSHVGVLKWRSTPFPFFDDLAIIFGKDRATGHNAESAMEAEENINLEEAAQGKNDDSSMQASDESTSRRSSKRKKFDAEQMAEVMYNASKMIAAEFANSTKVMAAEFASSTKLLIAAETDRLEKKEKLMDELSKISDIDVVQRFKAAKKIADSENLMVLFFGASDAEKKQLVDAILAGEI</sequence>
<feature type="domain" description="Myb/SANT-like" evidence="2">
    <location>
        <begin position="21"/>
        <end position="120"/>
    </location>
</feature>
<protein>
    <recommendedName>
        <fullName evidence="2">Myb/SANT-like domain-containing protein</fullName>
    </recommendedName>
</protein>
<evidence type="ECO:0000256" key="1">
    <source>
        <dbReference type="SAM" id="MobiDB-lite"/>
    </source>
</evidence>
<dbReference type="PANTHER" id="PTHR46250:SF17">
    <property type="entry name" value="MYB_SANT-LIKE DOMAIN-CONTAINING PROTEIN"/>
    <property type="match status" value="1"/>
</dbReference>
<proteinExistence type="predicted"/>
<organism evidence="3 4">
    <name type="scientific">Daucus carota subsp. sativus</name>
    <name type="common">Carrot</name>
    <dbReference type="NCBI Taxonomy" id="79200"/>
    <lineage>
        <taxon>Eukaryota</taxon>
        <taxon>Viridiplantae</taxon>
        <taxon>Streptophyta</taxon>
        <taxon>Embryophyta</taxon>
        <taxon>Tracheophyta</taxon>
        <taxon>Spermatophyta</taxon>
        <taxon>Magnoliopsida</taxon>
        <taxon>eudicotyledons</taxon>
        <taxon>Gunneridae</taxon>
        <taxon>Pentapetalae</taxon>
        <taxon>asterids</taxon>
        <taxon>campanulids</taxon>
        <taxon>Apiales</taxon>
        <taxon>Apiaceae</taxon>
        <taxon>Apioideae</taxon>
        <taxon>Scandiceae</taxon>
        <taxon>Daucinae</taxon>
        <taxon>Daucus</taxon>
        <taxon>Daucus sect. Daucus</taxon>
    </lineage>
</organism>
<dbReference type="EMBL" id="CP093343">
    <property type="protein sequence ID" value="WOG81487.1"/>
    <property type="molecule type" value="Genomic_DNA"/>
</dbReference>
<dbReference type="PANTHER" id="PTHR46250">
    <property type="entry name" value="MYB/SANT-LIKE DNA-BINDING DOMAIN PROTEIN-RELATED"/>
    <property type="match status" value="1"/>
</dbReference>
<feature type="region of interest" description="Disordered" evidence="1">
    <location>
        <begin position="170"/>
        <end position="197"/>
    </location>
</feature>
<dbReference type="InterPro" id="IPR024752">
    <property type="entry name" value="Myb/SANT-like_dom"/>
</dbReference>
<evidence type="ECO:0000313" key="4">
    <source>
        <dbReference type="Proteomes" id="UP000077755"/>
    </source>
</evidence>